<keyword evidence="3" id="KW-0238">DNA-binding</keyword>
<keyword evidence="10" id="KW-1185">Reference proteome</keyword>
<feature type="region of interest" description="Disordered" evidence="7">
    <location>
        <begin position="174"/>
        <end position="194"/>
    </location>
</feature>
<protein>
    <recommendedName>
        <fullName evidence="8">Zn(2)-C6 fungal-type domain-containing protein</fullName>
    </recommendedName>
</protein>
<organism evidence="9 10">
    <name type="scientific">Paecilomyces lecythidis</name>
    <dbReference type="NCBI Taxonomy" id="3004212"/>
    <lineage>
        <taxon>Eukaryota</taxon>
        <taxon>Fungi</taxon>
        <taxon>Dikarya</taxon>
        <taxon>Ascomycota</taxon>
        <taxon>Pezizomycotina</taxon>
        <taxon>Eurotiomycetes</taxon>
        <taxon>Eurotiomycetidae</taxon>
        <taxon>Eurotiales</taxon>
        <taxon>Thermoascaceae</taxon>
        <taxon>Paecilomyces</taxon>
    </lineage>
</organism>
<dbReference type="SMART" id="SM00906">
    <property type="entry name" value="Fungal_trans"/>
    <property type="match status" value="1"/>
</dbReference>
<dbReference type="InterPro" id="IPR036864">
    <property type="entry name" value="Zn2-C6_fun-type_DNA-bd_sf"/>
</dbReference>
<feature type="coiled-coil region" evidence="6">
    <location>
        <begin position="68"/>
        <end position="102"/>
    </location>
</feature>
<reference evidence="9 10" key="1">
    <citation type="journal article" date="2024" name="IMA Fungus">
        <title>IMA Genome - F19 : A genome assembly and annotation guide to empower mycologists, including annotated draft genome sequences of Ceratocystis pirilliformis, Diaporthe australafricana, Fusarium ophioides, Paecilomyces lecythidis, and Sporothrix stenoceras.</title>
        <authorList>
            <person name="Aylward J."/>
            <person name="Wilson A.M."/>
            <person name="Visagie C.M."/>
            <person name="Spraker J."/>
            <person name="Barnes I."/>
            <person name="Buitendag C."/>
            <person name="Ceriani C."/>
            <person name="Del Mar Angel L."/>
            <person name="du Plessis D."/>
            <person name="Fuchs T."/>
            <person name="Gasser K."/>
            <person name="Kramer D."/>
            <person name="Li W."/>
            <person name="Munsamy K."/>
            <person name="Piso A."/>
            <person name="Price J.L."/>
            <person name="Sonnekus B."/>
            <person name="Thomas C."/>
            <person name="van der Nest A."/>
            <person name="van Dijk A."/>
            <person name="van Heerden A."/>
            <person name="van Vuuren N."/>
            <person name="Yilmaz N."/>
            <person name="Duong T.A."/>
            <person name="van der Merwe N.A."/>
            <person name="Wingfield M.J."/>
            <person name="Wingfield B.D."/>
        </authorList>
    </citation>
    <scope>NUCLEOTIDE SEQUENCE [LARGE SCALE GENOMIC DNA]</scope>
    <source>
        <strain evidence="9 10">CMW 18167</strain>
    </source>
</reference>
<feature type="region of interest" description="Disordered" evidence="7">
    <location>
        <begin position="111"/>
        <end position="136"/>
    </location>
</feature>
<dbReference type="CDD" id="cd00067">
    <property type="entry name" value="GAL4"/>
    <property type="match status" value="1"/>
</dbReference>
<dbReference type="InterPro" id="IPR053230">
    <property type="entry name" value="Trans_reg_galc"/>
</dbReference>
<gene>
    <name evidence="9" type="ORF">Plec18167_004519</name>
</gene>
<dbReference type="Pfam" id="PF00172">
    <property type="entry name" value="Zn_clus"/>
    <property type="match status" value="1"/>
</dbReference>
<dbReference type="PROSITE" id="PS00463">
    <property type="entry name" value="ZN2_CY6_FUNGAL_1"/>
    <property type="match status" value="1"/>
</dbReference>
<dbReference type="InterPro" id="IPR007219">
    <property type="entry name" value="XnlR_reg_dom"/>
</dbReference>
<keyword evidence="5" id="KW-0539">Nucleus</keyword>
<feature type="domain" description="Zn(2)-C6 fungal-type" evidence="8">
    <location>
        <begin position="33"/>
        <end position="63"/>
    </location>
</feature>
<dbReference type="CDD" id="cd12148">
    <property type="entry name" value="fungal_TF_MHR"/>
    <property type="match status" value="1"/>
</dbReference>
<evidence type="ECO:0000256" key="3">
    <source>
        <dbReference type="ARBA" id="ARBA00023125"/>
    </source>
</evidence>
<name>A0ABR3XR33_9EURO</name>
<dbReference type="SUPFAM" id="SSF57701">
    <property type="entry name" value="Zn2/Cys6 DNA-binding domain"/>
    <property type="match status" value="1"/>
</dbReference>
<comment type="caution">
    <text evidence="9">The sequence shown here is derived from an EMBL/GenBank/DDBJ whole genome shotgun (WGS) entry which is preliminary data.</text>
</comment>
<dbReference type="Gene3D" id="4.10.240.10">
    <property type="entry name" value="Zn(2)-C6 fungal-type DNA-binding domain"/>
    <property type="match status" value="1"/>
</dbReference>
<dbReference type="EMBL" id="JAVDPF010000012">
    <property type="protein sequence ID" value="KAL1878447.1"/>
    <property type="molecule type" value="Genomic_DNA"/>
</dbReference>
<accession>A0ABR3XR33</accession>
<evidence type="ECO:0000313" key="9">
    <source>
        <dbReference type="EMBL" id="KAL1878447.1"/>
    </source>
</evidence>
<feature type="region of interest" description="Disordered" evidence="7">
    <location>
        <begin position="699"/>
        <end position="733"/>
    </location>
</feature>
<evidence type="ECO:0000313" key="10">
    <source>
        <dbReference type="Proteomes" id="UP001583193"/>
    </source>
</evidence>
<evidence type="ECO:0000256" key="6">
    <source>
        <dbReference type="SAM" id="Coils"/>
    </source>
</evidence>
<evidence type="ECO:0000256" key="1">
    <source>
        <dbReference type="ARBA" id="ARBA00022723"/>
    </source>
</evidence>
<dbReference type="PANTHER" id="PTHR47654">
    <property type="entry name" value="ZN(II)2CYS6 TRANSCRIPTION FACTOR (EUROFUNG)-RELATED"/>
    <property type="match status" value="1"/>
</dbReference>
<evidence type="ECO:0000256" key="2">
    <source>
        <dbReference type="ARBA" id="ARBA00023015"/>
    </source>
</evidence>
<evidence type="ECO:0000259" key="8">
    <source>
        <dbReference type="PROSITE" id="PS50048"/>
    </source>
</evidence>
<dbReference type="InterPro" id="IPR001138">
    <property type="entry name" value="Zn2Cys6_DnaBD"/>
</dbReference>
<dbReference type="SMART" id="SM00066">
    <property type="entry name" value="GAL4"/>
    <property type="match status" value="1"/>
</dbReference>
<sequence>MSPPENRAAAKVAIPRMSTSGPVVQRRRRAPRACEQCRQRKIKCNAEHPSCRQCLDLSLDCVYSEGKRVREQRQLELLTHKVEQYEKLLHELSEEVDDHVGKRIRRALKSSELSRSPKVENDPEDSDTSTSSLGSLNAVDIVEEDLNRSANTRATGFMGKNSEVTWMKRLEAEADRDDNSSATSPQDHHLPQYRKEHIRQGLRARDERGSISNMNYHLDDLAIASTEDVDPYALPPKDVADKLFHTYLEYIHPSFPIIRKKTFTAQYRHFFTHPQSKPGPKWLAILNMIFAIGFRYCELSERTLDGDPVYLQRARKLALNDNTLFTHPDLQMVQVEALTALYLLASGQVNRAWNIAGLAIRSAIALGVNLRNVDGRTTDESKEARSRLWWSLYYLEHLLAVSTGRVSCISESATSTDPPLPFEENFDQQQDATRISDRLSYREYHPKGTLFEDRVEAASTAEWLKTIKLNPSLYFFVLIDLTLVSHSVLNTVYTVNALRDGWSQTVARISKYSSKLEAWLSKIPDAYKFPLEGQDQPLRKEDWTKERFSLAMSYYSAQITMTRPCLTHPESRETSPASERKNQHTKLGNDMAQVCLDSALSLIGLLPQEPDVAWLFGHSPWWCILHHIMQATVIVLIHLSLDNIDDGPRVTTVLSAAKKAHRWLTHMANRSLSYQRAFALCDGFIRRIALKKGLDISDLSSTESVERPEPSAKRHRPHKSPSPSQRQNQPQSDIPVTAEDIFRSEWAGLHPTQQSPFQANRVPLVGFLSSDLDVPQWSLTVPDQAPGATIPAGDQSFMDIDPVSPDWFSYGLPLDVPVSSTLFPSAPQDVVSPEHVGSTSS</sequence>
<feature type="compositionally biased region" description="Low complexity" evidence="7">
    <location>
        <begin position="721"/>
        <end position="732"/>
    </location>
</feature>
<dbReference type="PANTHER" id="PTHR47654:SF4">
    <property type="entry name" value="ZN(II)2CYS6 TRANSCRIPTION FACTOR (EUROFUNG)"/>
    <property type="match status" value="1"/>
</dbReference>
<dbReference type="PROSITE" id="PS50048">
    <property type="entry name" value="ZN2_CY6_FUNGAL_2"/>
    <property type="match status" value="1"/>
</dbReference>
<keyword evidence="4" id="KW-0804">Transcription</keyword>
<proteinExistence type="predicted"/>
<keyword evidence="1" id="KW-0479">Metal-binding</keyword>
<keyword evidence="2" id="KW-0805">Transcription regulation</keyword>
<dbReference type="Proteomes" id="UP001583193">
    <property type="component" value="Unassembled WGS sequence"/>
</dbReference>
<evidence type="ECO:0000256" key="4">
    <source>
        <dbReference type="ARBA" id="ARBA00023163"/>
    </source>
</evidence>
<evidence type="ECO:0000256" key="5">
    <source>
        <dbReference type="ARBA" id="ARBA00023242"/>
    </source>
</evidence>
<keyword evidence="6" id="KW-0175">Coiled coil</keyword>
<evidence type="ECO:0000256" key="7">
    <source>
        <dbReference type="SAM" id="MobiDB-lite"/>
    </source>
</evidence>
<dbReference type="Pfam" id="PF04082">
    <property type="entry name" value="Fungal_trans"/>
    <property type="match status" value="1"/>
</dbReference>